<feature type="compositionally biased region" description="Polar residues" evidence="1">
    <location>
        <begin position="1"/>
        <end position="16"/>
    </location>
</feature>
<keyword evidence="2" id="KW-0472">Membrane</keyword>
<feature type="compositionally biased region" description="Low complexity" evidence="1">
    <location>
        <begin position="31"/>
        <end position="46"/>
    </location>
</feature>
<accession>A0A1Y2EC71</accession>
<gene>
    <name evidence="3" type="ORF">BCR35DRAFT_308215</name>
</gene>
<evidence type="ECO:0000313" key="4">
    <source>
        <dbReference type="Proteomes" id="UP000193467"/>
    </source>
</evidence>
<feature type="compositionally biased region" description="Basic and acidic residues" evidence="1">
    <location>
        <begin position="47"/>
        <end position="68"/>
    </location>
</feature>
<proteinExistence type="predicted"/>
<sequence>MDDHSNPLSSPQTKASLSGEAEPPSYDAHFPPATTEPSPAASTSTTFRDEKTRPSAISEEGHEPFRLVQEPHRWRRGEYRPSYSLDAEHNISSHDRRLSTDAETLHRFLARHSAAPAQLSLRCMGSTHGMAVMAGPLAFDFIVPASHAVKVGLGKGARPLLYVDGPWALTLRGERSDSRIIEEDPGEESDDELVDAPGQGQRTGGGYTSLGDGDLEQGRSRRRVGGQITLEEGRYTQLLTEQEERGRRGWPRFINPKSITDIFPLASPHAISHPLHPPRLFQSHFVDSLEAHGAPTGSSVQSSVHEDEVREVLEAYCRSRNPLRELRVETEAYGWDFGRLEKAAEDVVKTTGFGGRPQDRFKAEAKLSPSHIVIRPDNPFTRILNSREMSYFWLIVTLIFPIVYLLDYYLGTKFHQIRVAHPLLRWRPLPPPPSSATHNPDSALALARQLAAREPKVEQLPNGEWVYLVGMEEKEWLEPWETAITNAVKERRGQTVDAMNARDLEDTKQGPITLTEEDRMREPLPPSGILGRDTCAVM</sequence>
<feature type="compositionally biased region" description="Acidic residues" evidence="1">
    <location>
        <begin position="183"/>
        <end position="194"/>
    </location>
</feature>
<evidence type="ECO:0000313" key="3">
    <source>
        <dbReference type="EMBL" id="ORY69179.1"/>
    </source>
</evidence>
<reference evidence="3 4" key="1">
    <citation type="submission" date="2016-07" db="EMBL/GenBank/DDBJ databases">
        <title>Pervasive Adenine N6-methylation of Active Genes in Fungi.</title>
        <authorList>
            <consortium name="DOE Joint Genome Institute"/>
            <person name="Mondo S.J."/>
            <person name="Dannebaum R.O."/>
            <person name="Kuo R.C."/>
            <person name="Labutti K."/>
            <person name="Haridas S."/>
            <person name="Kuo A."/>
            <person name="Salamov A."/>
            <person name="Ahrendt S.R."/>
            <person name="Lipzen A."/>
            <person name="Sullivan W."/>
            <person name="Andreopoulos W.B."/>
            <person name="Clum A."/>
            <person name="Lindquist E."/>
            <person name="Daum C."/>
            <person name="Ramamoorthy G.K."/>
            <person name="Gryganskyi A."/>
            <person name="Culley D."/>
            <person name="Magnuson J.K."/>
            <person name="James T.Y."/>
            <person name="O'Malley M.A."/>
            <person name="Stajich J.E."/>
            <person name="Spatafora J.W."/>
            <person name="Visel A."/>
            <person name="Grigoriev I.V."/>
        </authorList>
    </citation>
    <scope>NUCLEOTIDE SEQUENCE [LARGE SCALE GENOMIC DNA]</scope>
    <source>
        <strain evidence="3 4">62-1032</strain>
    </source>
</reference>
<feature type="region of interest" description="Disordered" evidence="1">
    <location>
        <begin position="178"/>
        <end position="220"/>
    </location>
</feature>
<dbReference type="EMBL" id="MCGR01000058">
    <property type="protein sequence ID" value="ORY69179.1"/>
    <property type="molecule type" value="Genomic_DNA"/>
</dbReference>
<dbReference type="PANTHER" id="PTHR37848">
    <property type="entry name" value="EXPRESSED PROTEIN"/>
    <property type="match status" value="1"/>
</dbReference>
<dbReference type="Proteomes" id="UP000193467">
    <property type="component" value="Unassembled WGS sequence"/>
</dbReference>
<dbReference type="OrthoDB" id="203796at2759"/>
<keyword evidence="2" id="KW-0812">Transmembrane</keyword>
<feature type="region of interest" description="Disordered" evidence="1">
    <location>
        <begin position="1"/>
        <end position="68"/>
    </location>
</feature>
<dbReference type="PANTHER" id="PTHR37848:SF1">
    <property type="entry name" value="SUN DOMAIN-CONTAINING PROTEIN"/>
    <property type="match status" value="1"/>
</dbReference>
<dbReference type="InParanoid" id="A0A1Y2EC71"/>
<feature type="transmembrane region" description="Helical" evidence="2">
    <location>
        <begin position="391"/>
        <end position="410"/>
    </location>
</feature>
<evidence type="ECO:0000256" key="1">
    <source>
        <dbReference type="SAM" id="MobiDB-lite"/>
    </source>
</evidence>
<feature type="region of interest" description="Disordered" evidence="1">
    <location>
        <begin position="519"/>
        <end position="538"/>
    </location>
</feature>
<name>A0A1Y2EC71_9BASI</name>
<keyword evidence="2" id="KW-1133">Transmembrane helix</keyword>
<protein>
    <submittedName>
        <fullName evidence="3">Uncharacterized protein</fullName>
    </submittedName>
</protein>
<evidence type="ECO:0000256" key="2">
    <source>
        <dbReference type="SAM" id="Phobius"/>
    </source>
</evidence>
<keyword evidence="4" id="KW-1185">Reference proteome</keyword>
<dbReference type="AlphaFoldDB" id="A0A1Y2EC71"/>
<organism evidence="3 4">
    <name type="scientific">Leucosporidium creatinivorum</name>
    <dbReference type="NCBI Taxonomy" id="106004"/>
    <lineage>
        <taxon>Eukaryota</taxon>
        <taxon>Fungi</taxon>
        <taxon>Dikarya</taxon>
        <taxon>Basidiomycota</taxon>
        <taxon>Pucciniomycotina</taxon>
        <taxon>Microbotryomycetes</taxon>
        <taxon>Leucosporidiales</taxon>
        <taxon>Leucosporidium</taxon>
    </lineage>
</organism>
<comment type="caution">
    <text evidence="3">The sequence shown here is derived from an EMBL/GenBank/DDBJ whole genome shotgun (WGS) entry which is preliminary data.</text>
</comment>